<evidence type="ECO:0000256" key="7">
    <source>
        <dbReference type="SAM" id="MobiDB-lite"/>
    </source>
</evidence>
<feature type="compositionally biased region" description="Basic and acidic residues" evidence="7">
    <location>
        <begin position="82"/>
        <end position="91"/>
    </location>
</feature>
<dbReference type="PANTHER" id="PTHR11771">
    <property type="entry name" value="LIPOXYGENASE"/>
    <property type="match status" value="1"/>
</dbReference>
<protein>
    <recommendedName>
        <fullName evidence="8">Lipoxygenase domain-containing protein</fullName>
    </recommendedName>
</protein>
<feature type="domain" description="Lipoxygenase" evidence="8">
    <location>
        <begin position="225"/>
        <end position="555"/>
    </location>
</feature>
<dbReference type="PRINTS" id="PR00087">
    <property type="entry name" value="LIPOXYGENASE"/>
</dbReference>
<dbReference type="GO" id="GO:0034440">
    <property type="term" value="P:lipid oxidation"/>
    <property type="evidence" value="ECO:0007669"/>
    <property type="project" value="InterPro"/>
</dbReference>
<dbReference type="GO" id="GO:0016702">
    <property type="term" value="F:oxidoreductase activity, acting on single donors with incorporation of molecular oxygen, incorporation of two atoms of oxygen"/>
    <property type="evidence" value="ECO:0007669"/>
    <property type="project" value="InterPro"/>
</dbReference>
<comment type="similarity">
    <text evidence="6">Belongs to the lipoxygenase family.</text>
</comment>
<evidence type="ECO:0000256" key="3">
    <source>
        <dbReference type="ARBA" id="ARBA00022964"/>
    </source>
</evidence>
<dbReference type="EnsemblPlants" id="AUR62014824-RA">
    <property type="protein sequence ID" value="AUR62014824-RA:cds"/>
    <property type="gene ID" value="AUR62014824"/>
</dbReference>
<evidence type="ECO:0000256" key="6">
    <source>
        <dbReference type="RuleBase" id="RU003974"/>
    </source>
</evidence>
<feature type="domain" description="Lipoxygenase" evidence="8">
    <location>
        <begin position="40"/>
        <end position="217"/>
    </location>
</feature>
<name>A0A803LLH7_CHEQI</name>
<accession>A0A803LLH7</accession>
<dbReference type="AlphaFoldDB" id="A0A803LLH7"/>
<dbReference type="InterPro" id="IPR013819">
    <property type="entry name" value="LipOase_C"/>
</dbReference>
<evidence type="ECO:0000259" key="8">
    <source>
        <dbReference type="PROSITE" id="PS51393"/>
    </source>
</evidence>
<dbReference type="Gene3D" id="1.20.245.10">
    <property type="entry name" value="Lipoxygenase-1, Domain 5"/>
    <property type="match status" value="2"/>
</dbReference>
<evidence type="ECO:0000313" key="10">
    <source>
        <dbReference type="Proteomes" id="UP000596660"/>
    </source>
</evidence>
<reference evidence="9" key="1">
    <citation type="journal article" date="2017" name="Nature">
        <title>The genome of Chenopodium quinoa.</title>
        <authorList>
            <person name="Jarvis D.E."/>
            <person name="Ho Y.S."/>
            <person name="Lightfoot D.J."/>
            <person name="Schmoeckel S.M."/>
            <person name="Li B."/>
            <person name="Borm T.J.A."/>
            <person name="Ohyanagi H."/>
            <person name="Mineta K."/>
            <person name="Michell C.T."/>
            <person name="Saber N."/>
            <person name="Kharbatia N.M."/>
            <person name="Rupper R.R."/>
            <person name="Sharp A.R."/>
            <person name="Dally N."/>
            <person name="Boughton B.A."/>
            <person name="Woo Y.H."/>
            <person name="Gao G."/>
            <person name="Schijlen E.G.W.M."/>
            <person name="Guo X."/>
            <person name="Momin A.A."/>
            <person name="Negrao S."/>
            <person name="Al-Babili S."/>
            <person name="Gehring C."/>
            <person name="Roessner U."/>
            <person name="Jung C."/>
            <person name="Murphy K."/>
            <person name="Arold S.T."/>
            <person name="Gojobori T."/>
            <person name="van der Linden C.G."/>
            <person name="van Loo E.N."/>
            <person name="Jellen E.N."/>
            <person name="Maughan P.J."/>
            <person name="Tester M."/>
        </authorList>
    </citation>
    <scope>NUCLEOTIDE SEQUENCE [LARGE SCALE GENOMIC DNA]</scope>
    <source>
        <strain evidence="9">cv. PI 614886</strain>
    </source>
</reference>
<proteinExistence type="inferred from homology"/>
<dbReference type="Gene3D" id="4.10.375.10">
    <property type="entry name" value="Lipoxygenase-1, Domain 2"/>
    <property type="match status" value="1"/>
</dbReference>
<dbReference type="PROSITE" id="PS51393">
    <property type="entry name" value="LIPOXYGENASE_3"/>
    <property type="match status" value="2"/>
</dbReference>
<dbReference type="PROSITE" id="PS00711">
    <property type="entry name" value="LIPOXYGENASE_1"/>
    <property type="match status" value="1"/>
</dbReference>
<evidence type="ECO:0000256" key="5">
    <source>
        <dbReference type="ARBA" id="ARBA00023004"/>
    </source>
</evidence>
<evidence type="ECO:0000313" key="9">
    <source>
        <dbReference type="EnsemblPlants" id="AUR62014824-RA:cds"/>
    </source>
</evidence>
<keyword evidence="4 6" id="KW-0560">Oxidoreductase</keyword>
<organism evidence="9 10">
    <name type="scientific">Chenopodium quinoa</name>
    <name type="common">Quinoa</name>
    <dbReference type="NCBI Taxonomy" id="63459"/>
    <lineage>
        <taxon>Eukaryota</taxon>
        <taxon>Viridiplantae</taxon>
        <taxon>Streptophyta</taxon>
        <taxon>Embryophyta</taxon>
        <taxon>Tracheophyta</taxon>
        <taxon>Spermatophyta</taxon>
        <taxon>Magnoliopsida</taxon>
        <taxon>eudicotyledons</taxon>
        <taxon>Gunneridae</taxon>
        <taxon>Pentapetalae</taxon>
        <taxon>Caryophyllales</taxon>
        <taxon>Chenopodiaceae</taxon>
        <taxon>Chenopodioideae</taxon>
        <taxon>Atripliceae</taxon>
        <taxon>Chenopodium</taxon>
    </lineage>
</organism>
<evidence type="ECO:0000256" key="4">
    <source>
        <dbReference type="ARBA" id="ARBA00023002"/>
    </source>
</evidence>
<dbReference type="InterPro" id="IPR020834">
    <property type="entry name" value="LipOase_CS"/>
</dbReference>
<keyword evidence="5 6" id="KW-0408">Iron</keyword>
<sequence>MRRRTLNASAALVFNNDDEAAVTTKVAAFPTIVEVTVRKSKMDHLTEVGLSWINALVYDKRSMKVDGGVTLQLVSTETDSGDPDKGMEHARPTLGGENNPHPRRCRTGRPPTKIDSNAESPVSAHVPMYVLRDEQFDESKKVALEMRQNKGRVRNVIPQLLFMISEENGDAFQGSYLDINSLYKQHLKSQGKPSLPLFKAFKISKDLLDDNFKFDPPKAIPKSALTEEHIISNLNGLPVQQVLTPPVDATTNWLWQLAKAHVCANDAGVHQLVNHWLRTHACIEPFIIAAHRQLSVMHPIYKLLDPHMKYTLQVNAMARETLINAGGIIENDFTPGKYSMLLPCAAYRDWWRFDLEALPSDLIRREVAISDPSQPYGLRLLIEDYRYANDGLLIWSAIEESSAQHAALNFGQYPYGGYIPTRPPLMRRLVPHQCYDPVEYKKFMANPQAYFFASLPSLAQATRFMAVVDILSAHSSDKEYLGERDLSTWSGDPEIVEAFYNFSMEMKRIERVIEERNGDVNLRNRCGAGVTPYELFVPSSGPGVTSKGVPNSITL</sequence>
<dbReference type="InterPro" id="IPR000907">
    <property type="entry name" value="LipOase"/>
</dbReference>
<dbReference type="PROSITE" id="PS00081">
    <property type="entry name" value="LIPOXYGENASE_2"/>
    <property type="match status" value="1"/>
</dbReference>
<dbReference type="Gramene" id="AUR62014824-RA">
    <property type="protein sequence ID" value="AUR62014824-RA:cds"/>
    <property type="gene ID" value="AUR62014824"/>
</dbReference>
<dbReference type="SUPFAM" id="SSF48484">
    <property type="entry name" value="Lipoxigenase"/>
    <property type="match status" value="1"/>
</dbReference>
<keyword evidence="10" id="KW-1185">Reference proteome</keyword>
<dbReference type="OMA" id="THACREP"/>
<keyword evidence="3 6" id="KW-0223">Dioxygenase</keyword>
<evidence type="ECO:0000256" key="1">
    <source>
        <dbReference type="ARBA" id="ARBA00001962"/>
    </source>
</evidence>
<keyword evidence="2 6" id="KW-0479">Metal-binding</keyword>
<comment type="cofactor">
    <cofactor evidence="1 6">
        <name>Fe cation</name>
        <dbReference type="ChEBI" id="CHEBI:24875"/>
    </cofactor>
</comment>
<reference evidence="9" key="2">
    <citation type="submission" date="2021-03" db="UniProtKB">
        <authorList>
            <consortium name="EnsemblPlants"/>
        </authorList>
    </citation>
    <scope>IDENTIFICATION</scope>
</reference>
<dbReference type="InterPro" id="IPR036226">
    <property type="entry name" value="LipOase_C_sf"/>
</dbReference>
<dbReference type="Pfam" id="PF00305">
    <property type="entry name" value="Lipoxygenase"/>
    <property type="match status" value="3"/>
</dbReference>
<dbReference type="GO" id="GO:0046872">
    <property type="term" value="F:metal ion binding"/>
    <property type="evidence" value="ECO:0007669"/>
    <property type="project" value="UniProtKB-KW"/>
</dbReference>
<dbReference type="Proteomes" id="UP000596660">
    <property type="component" value="Unplaced"/>
</dbReference>
<evidence type="ECO:0000256" key="2">
    <source>
        <dbReference type="ARBA" id="ARBA00022723"/>
    </source>
</evidence>
<feature type="region of interest" description="Disordered" evidence="7">
    <location>
        <begin position="75"/>
        <end position="120"/>
    </location>
</feature>
<dbReference type="InterPro" id="IPR020833">
    <property type="entry name" value="LipOase_Fe_BS"/>
</dbReference>